<feature type="region of interest" description="Disordered" evidence="10">
    <location>
        <begin position="470"/>
        <end position="510"/>
    </location>
</feature>
<evidence type="ECO:0000256" key="3">
    <source>
        <dbReference type="ARBA" id="ARBA00022723"/>
    </source>
</evidence>
<feature type="compositionally biased region" description="Polar residues" evidence="10">
    <location>
        <begin position="799"/>
        <end position="812"/>
    </location>
</feature>
<dbReference type="PANTHER" id="PTHR31576:SF2">
    <property type="entry name" value="TATA BOX-BINDING PROTEIN-ASSOCIATED FACTOR RNA POLYMERASE I SUBUNIT B"/>
    <property type="match status" value="1"/>
</dbReference>
<feature type="compositionally biased region" description="Basic residues" evidence="10">
    <location>
        <begin position="112"/>
        <end position="128"/>
    </location>
</feature>
<evidence type="ECO:0000313" key="13">
    <source>
        <dbReference type="Proteomes" id="UP000812966"/>
    </source>
</evidence>
<dbReference type="InterPro" id="IPR048538">
    <property type="entry name" value="Rrn7_cyclin_C"/>
</dbReference>
<comment type="subcellular location">
    <subcellularLocation>
        <location evidence="1">Nucleus</location>
        <location evidence="1">Nucleolus</location>
    </subcellularLocation>
</comment>
<feature type="region of interest" description="Disordered" evidence="10">
    <location>
        <begin position="786"/>
        <end position="812"/>
    </location>
</feature>
<sequence>MLRHQLAAVQKAWGVPKEIEVIARDLWILTLELYPTPEPPIPHGEDDEEQNGQAGPGPSTMDMAAQKQPGYPSRSASQPLPAVSKRGSSRPAVSREGEGEARRGSPAVEQKKRGRPLGRKDSKPRKSRGSAQKETQDPAVPEPPLATSGVKKKRGRPPGQKNGTKKKVRIRRPDGGDYDMDATEDEGEPGEDDSEEFTDDDPEEWTDDEIDNANEKGDGDGDQYAIPGERDYEDEDGRETDKDEYEYGESERDIESDLLERLSAFSDDESVTSKNSVESVLIEGTIKVPFSNGNIHLMDKDNKGRFISTSGFPYGVKRSSNLKWSSGSHLKGVNAETVVHILVLSLWMMRIPVMLVDIMRAMDDGTLPYIEFGRSTYVPDSIKPHMSIDLLSGGTWSKRSPSVYFFWERMKLLADDLDYEKGIRIPELNAAPVLWRLVTTLGGGPVIYLVAYQILQILDTSLTISRPEHFHNGQPYVNPSAPNSRDTTPELDASGDANSSPPKAVNTEEEEIVEGITTASKRWRGPKRPHGQSSAIELRLVGAVLIAFKLIYGLDGTPRVPVTRDDPAIGLPVADEWLAEVSKKLKAGWFKRGAVEAVPIDFTRAENVDVDDFLARAEHFLLSSRAYPAHLRNTKNLADLFPLYPQADLTQPHDMTDHAIAAWSEFSKTSDKIKTPPLPDLDIIPETDWSNLPLGSRIRIYIAGKVVRPTMAAIRLPRSLRTVIDATSHIIGIRPIHIVQQLSQMERKLYWAQKPWQSKRVPETARWAKYREDWEFQRQHMRGIVEQTQWDDEDDDSDLQSWHASGTESDSD</sequence>
<keyword evidence="9" id="KW-0539">Nucleus</keyword>
<keyword evidence="6" id="KW-0805">Transcription regulation</keyword>
<dbReference type="GO" id="GO:0008270">
    <property type="term" value="F:zinc ion binding"/>
    <property type="evidence" value="ECO:0007669"/>
    <property type="project" value="UniProtKB-KW"/>
</dbReference>
<feature type="compositionally biased region" description="Basic and acidic residues" evidence="10">
    <location>
        <begin position="93"/>
        <end position="103"/>
    </location>
</feature>
<keyword evidence="4" id="KW-0863">Zinc-finger</keyword>
<evidence type="ECO:0000259" key="11">
    <source>
        <dbReference type="Pfam" id="PF20645"/>
    </source>
</evidence>
<dbReference type="Proteomes" id="UP000812966">
    <property type="component" value="Unassembled WGS sequence"/>
</dbReference>
<feature type="region of interest" description="Disordered" evidence="10">
    <location>
        <begin position="38"/>
        <end position="253"/>
    </location>
</feature>
<dbReference type="AlphaFoldDB" id="A0A8K0NQK7"/>
<feature type="compositionally biased region" description="Acidic residues" evidence="10">
    <location>
        <begin position="789"/>
        <end position="798"/>
    </location>
</feature>
<feature type="compositionally biased region" description="Acidic residues" evidence="10">
    <location>
        <begin position="176"/>
        <end position="212"/>
    </location>
</feature>
<comment type="similarity">
    <text evidence="2">Belongs to the RRN7/TAF1B family.</text>
</comment>
<evidence type="ECO:0000256" key="10">
    <source>
        <dbReference type="SAM" id="MobiDB-lite"/>
    </source>
</evidence>
<organism evidence="12 13">
    <name type="scientific">Filobasidium floriforme</name>
    <dbReference type="NCBI Taxonomy" id="5210"/>
    <lineage>
        <taxon>Eukaryota</taxon>
        <taxon>Fungi</taxon>
        <taxon>Dikarya</taxon>
        <taxon>Basidiomycota</taxon>
        <taxon>Agaricomycotina</taxon>
        <taxon>Tremellomycetes</taxon>
        <taxon>Filobasidiales</taxon>
        <taxon>Filobasidiaceae</taxon>
        <taxon>Filobasidium</taxon>
    </lineage>
</organism>
<evidence type="ECO:0000256" key="6">
    <source>
        <dbReference type="ARBA" id="ARBA00023015"/>
    </source>
</evidence>
<dbReference type="GO" id="GO:0070860">
    <property type="term" value="C:RNA polymerase I core factor complex"/>
    <property type="evidence" value="ECO:0007669"/>
    <property type="project" value="InterPro"/>
</dbReference>
<feature type="compositionally biased region" description="Polar residues" evidence="10">
    <location>
        <begin position="475"/>
        <end position="486"/>
    </location>
</feature>
<reference evidence="12" key="1">
    <citation type="submission" date="2020-04" db="EMBL/GenBank/DDBJ databases">
        <title>Analysis of mating type loci in Filobasidium floriforme.</title>
        <authorList>
            <person name="Nowrousian M."/>
        </authorList>
    </citation>
    <scope>NUCLEOTIDE SEQUENCE</scope>
    <source>
        <strain evidence="12">CBS 6242</strain>
    </source>
</reference>
<dbReference type="Pfam" id="PF20645">
    <property type="entry name" value="Rrn7_cyclin_C"/>
    <property type="match status" value="1"/>
</dbReference>
<comment type="caution">
    <text evidence="12">The sequence shown here is derived from an EMBL/GenBank/DDBJ whole genome shotgun (WGS) entry which is preliminary data.</text>
</comment>
<proteinExistence type="inferred from homology"/>
<keyword evidence="5" id="KW-0862">Zinc</keyword>
<dbReference type="EMBL" id="JABELV010000010">
    <property type="protein sequence ID" value="KAG7571225.1"/>
    <property type="molecule type" value="Genomic_DNA"/>
</dbReference>
<evidence type="ECO:0000256" key="2">
    <source>
        <dbReference type="ARBA" id="ARBA00006899"/>
    </source>
</evidence>
<dbReference type="InterPro" id="IPR033599">
    <property type="entry name" value="TAF1B/Rrn7"/>
</dbReference>
<evidence type="ECO:0000256" key="4">
    <source>
        <dbReference type="ARBA" id="ARBA00022771"/>
    </source>
</evidence>
<keyword evidence="8" id="KW-0804">Transcription</keyword>
<evidence type="ECO:0000256" key="1">
    <source>
        <dbReference type="ARBA" id="ARBA00004604"/>
    </source>
</evidence>
<evidence type="ECO:0000313" key="12">
    <source>
        <dbReference type="EMBL" id="KAG7571225.1"/>
    </source>
</evidence>
<dbReference type="GO" id="GO:0001164">
    <property type="term" value="F:RNA polymerase I core promoter sequence-specific DNA binding"/>
    <property type="evidence" value="ECO:0007669"/>
    <property type="project" value="InterPro"/>
</dbReference>
<evidence type="ECO:0000256" key="8">
    <source>
        <dbReference type="ARBA" id="ARBA00023163"/>
    </source>
</evidence>
<keyword evidence="3" id="KW-0479">Metal-binding</keyword>
<dbReference type="GO" id="GO:0042790">
    <property type="term" value="P:nucleolar large rRNA transcription by RNA polymerase I"/>
    <property type="evidence" value="ECO:0007669"/>
    <property type="project" value="TreeGrafter"/>
</dbReference>
<gene>
    <name evidence="12" type="ORF">FFLO_00898</name>
</gene>
<evidence type="ECO:0000256" key="5">
    <source>
        <dbReference type="ARBA" id="ARBA00022833"/>
    </source>
</evidence>
<name>A0A8K0NQK7_9TREE</name>
<evidence type="ECO:0000256" key="9">
    <source>
        <dbReference type="ARBA" id="ARBA00023242"/>
    </source>
</evidence>
<evidence type="ECO:0000256" key="7">
    <source>
        <dbReference type="ARBA" id="ARBA00023125"/>
    </source>
</evidence>
<feature type="compositionally biased region" description="Acidic residues" evidence="10">
    <location>
        <begin position="231"/>
        <end position="248"/>
    </location>
</feature>
<keyword evidence="7" id="KW-0238">DNA-binding</keyword>
<accession>A0A8K0NQK7</accession>
<dbReference type="PANTHER" id="PTHR31576">
    <property type="entry name" value="TATA BOX-BINDING PROTEIN-ASSOCIATED FACTOR RNA POLYMERASE I SUBUNIT B"/>
    <property type="match status" value="1"/>
</dbReference>
<protein>
    <recommendedName>
        <fullName evidence="11">Rrn7/TAF1B C-terminal cyclin domain-containing protein</fullName>
    </recommendedName>
</protein>
<feature type="domain" description="Rrn7/TAF1B C-terminal cyclin" evidence="11">
    <location>
        <begin position="408"/>
        <end position="593"/>
    </location>
</feature>
<keyword evidence="13" id="KW-1185">Reference proteome</keyword>